<dbReference type="EMBL" id="MBUA01000012">
    <property type="protein sequence ID" value="MBC6490714.1"/>
    <property type="molecule type" value="Genomic_DNA"/>
</dbReference>
<evidence type="ECO:0000256" key="3">
    <source>
        <dbReference type="ARBA" id="ARBA00022722"/>
    </source>
</evidence>
<proteinExistence type="inferred from homology"/>
<evidence type="ECO:0000256" key="2">
    <source>
        <dbReference type="ARBA" id="ARBA00022649"/>
    </source>
</evidence>
<dbReference type="PANTHER" id="PTHR33653">
    <property type="entry name" value="RIBONUCLEASE VAPC2"/>
    <property type="match status" value="1"/>
</dbReference>
<dbReference type="EMBL" id="MBUA01000002">
    <property type="protein sequence ID" value="MBC6490641.1"/>
    <property type="molecule type" value="Genomic_DNA"/>
</dbReference>
<accession>A0ABR7M7Q1</accession>
<dbReference type="CDD" id="cd18753">
    <property type="entry name" value="PIN_VapC4-5_FitB-like"/>
    <property type="match status" value="1"/>
</dbReference>
<feature type="domain" description="PIN" evidence="8">
    <location>
        <begin position="7"/>
        <end position="123"/>
    </location>
</feature>
<dbReference type="Proteomes" id="UP000765802">
    <property type="component" value="Unassembled WGS sequence"/>
</dbReference>
<comment type="similarity">
    <text evidence="7">Belongs to the PINc/VapC protein family.</text>
</comment>
<evidence type="ECO:0000313" key="13">
    <source>
        <dbReference type="Proteomes" id="UP000765802"/>
    </source>
</evidence>
<sequence>MTGSKCLPDTSVIIHTFRENNVVSAQLDAVSEVYVPLTVIGELFYGAYRSAEPVKHINRMQLFINNCIVLQPDSKTADIYGSIKAALMKKGKPIPENDIWIAAIAQQYNLQLFTTDKHFAEVESIALFGT</sequence>
<dbReference type="Pfam" id="PF01850">
    <property type="entry name" value="PIN"/>
    <property type="match status" value="1"/>
</dbReference>
<evidence type="ECO:0000313" key="11">
    <source>
        <dbReference type="EMBL" id="MBC6491557.1"/>
    </source>
</evidence>
<comment type="caution">
    <text evidence="9">The sequence shown here is derived from an EMBL/GenBank/DDBJ whole genome shotgun (WGS) entry which is preliminary data.</text>
</comment>
<keyword evidence="6" id="KW-0460">Magnesium</keyword>
<evidence type="ECO:0000313" key="10">
    <source>
        <dbReference type="EMBL" id="MBC6490714.1"/>
    </source>
</evidence>
<protein>
    <submittedName>
        <fullName evidence="9">Twitching motility protein PilT</fullName>
    </submittedName>
</protein>
<reference evidence="9 13" key="1">
    <citation type="submission" date="2016-07" db="EMBL/GenBank/DDBJ databases">
        <title>Genome analysis of Flavihumibacter stibioxidans YS-17.</title>
        <authorList>
            <person name="Shi K."/>
            <person name="Han Y."/>
            <person name="Wang G."/>
        </authorList>
    </citation>
    <scope>NUCLEOTIDE SEQUENCE [LARGE SCALE GENOMIC DNA]</scope>
    <source>
        <strain evidence="9 13">YS-17</strain>
    </source>
</reference>
<evidence type="ECO:0000313" key="9">
    <source>
        <dbReference type="EMBL" id="MBC6490641.1"/>
    </source>
</evidence>
<keyword evidence="13" id="KW-1185">Reference proteome</keyword>
<dbReference type="InterPro" id="IPR029060">
    <property type="entry name" value="PIN-like_dom_sf"/>
</dbReference>
<dbReference type="RefSeq" id="WP_187256005.1">
    <property type="nucleotide sequence ID" value="NZ_MBUA01000002.1"/>
</dbReference>
<dbReference type="InterPro" id="IPR050556">
    <property type="entry name" value="Type_II_TA_system_RNase"/>
</dbReference>
<organism evidence="9 13">
    <name type="scientific">Flavihumibacter stibioxidans</name>
    <dbReference type="NCBI Taxonomy" id="1834163"/>
    <lineage>
        <taxon>Bacteria</taxon>
        <taxon>Pseudomonadati</taxon>
        <taxon>Bacteroidota</taxon>
        <taxon>Chitinophagia</taxon>
        <taxon>Chitinophagales</taxon>
        <taxon>Chitinophagaceae</taxon>
        <taxon>Flavihumibacter</taxon>
    </lineage>
</organism>
<comment type="cofactor">
    <cofactor evidence="1">
        <name>Mg(2+)</name>
        <dbReference type="ChEBI" id="CHEBI:18420"/>
    </cofactor>
</comment>
<evidence type="ECO:0000313" key="12">
    <source>
        <dbReference type="EMBL" id="MBC6493056.1"/>
    </source>
</evidence>
<keyword evidence="2" id="KW-1277">Toxin-antitoxin system</keyword>
<dbReference type="Gene3D" id="3.40.50.1010">
    <property type="entry name" value="5'-nuclease"/>
    <property type="match status" value="1"/>
</dbReference>
<dbReference type="SUPFAM" id="SSF88723">
    <property type="entry name" value="PIN domain-like"/>
    <property type="match status" value="1"/>
</dbReference>
<evidence type="ECO:0000259" key="8">
    <source>
        <dbReference type="Pfam" id="PF01850"/>
    </source>
</evidence>
<gene>
    <name evidence="10" type="ORF">BC349_06700</name>
    <name evidence="12" type="ORF">BC349_18530</name>
    <name evidence="9" type="ORF">BC349_19355</name>
    <name evidence="11" type="ORF">BC349_19845</name>
</gene>
<evidence type="ECO:0000256" key="1">
    <source>
        <dbReference type="ARBA" id="ARBA00001946"/>
    </source>
</evidence>
<evidence type="ECO:0000256" key="5">
    <source>
        <dbReference type="ARBA" id="ARBA00022801"/>
    </source>
</evidence>
<dbReference type="PANTHER" id="PTHR33653:SF1">
    <property type="entry name" value="RIBONUCLEASE VAPC2"/>
    <property type="match status" value="1"/>
</dbReference>
<keyword evidence="5" id="KW-0378">Hydrolase</keyword>
<evidence type="ECO:0000256" key="6">
    <source>
        <dbReference type="ARBA" id="ARBA00022842"/>
    </source>
</evidence>
<name>A0ABR7M7Q1_9BACT</name>
<dbReference type="EMBL" id="MBUA01000030">
    <property type="protein sequence ID" value="MBC6493056.1"/>
    <property type="molecule type" value="Genomic_DNA"/>
</dbReference>
<keyword evidence="3" id="KW-0540">Nuclease</keyword>
<dbReference type="InterPro" id="IPR002716">
    <property type="entry name" value="PIN_dom"/>
</dbReference>
<evidence type="ECO:0000256" key="4">
    <source>
        <dbReference type="ARBA" id="ARBA00022723"/>
    </source>
</evidence>
<keyword evidence="4" id="KW-0479">Metal-binding</keyword>
<dbReference type="EMBL" id="MBUA01000017">
    <property type="protein sequence ID" value="MBC6491557.1"/>
    <property type="molecule type" value="Genomic_DNA"/>
</dbReference>
<evidence type="ECO:0000256" key="7">
    <source>
        <dbReference type="ARBA" id="ARBA00038093"/>
    </source>
</evidence>